<dbReference type="InterPro" id="IPR025588">
    <property type="entry name" value="YcxB-like_C"/>
</dbReference>
<comment type="caution">
    <text evidence="3">The sequence shown here is derived from an EMBL/GenBank/DDBJ whole genome shotgun (WGS) entry which is preliminary data.</text>
</comment>
<evidence type="ECO:0000256" key="1">
    <source>
        <dbReference type="SAM" id="Phobius"/>
    </source>
</evidence>
<keyword evidence="1" id="KW-0812">Transmembrane</keyword>
<name>A0A644X761_9ZZZZ</name>
<sequence length="171" mass="19411">MEALLVNKCAYNKENLTEMVKATRKFANTVLMVCVVILILLSGVYAFYLYDLLMAGLTLFFAVLFGVYEALVPTVGVKKVLKRYQELYHTEVESELFFCEDSILNTSPQTKGESTILYSQIKKLLRTKNLYIIRIGAQLVLIVHKDGFSKGGCADFEVLMRQKATQAKIKY</sequence>
<protein>
    <recommendedName>
        <fullName evidence="2">YcxB-like C-terminal domain-containing protein</fullName>
    </recommendedName>
</protein>
<evidence type="ECO:0000313" key="3">
    <source>
        <dbReference type="EMBL" id="MPM09994.1"/>
    </source>
</evidence>
<dbReference type="AlphaFoldDB" id="A0A644X761"/>
<keyword evidence="1" id="KW-0472">Membrane</keyword>
<dbReference type="Pfam" id="PF14317">
    <property type="entry name" value="YcxB"/>
    <property type="match status" value="1"/>
</dbReference>
<feature type="transmembrane region" description="Helical" evidence="1">
    <location>
        <begin position="26"/>
        <end position="48"/>
    </location>
</feature>
<dbReference type="EMBL" id="VSSQ01001637">
    <property type="protein sequence ID" value="MPM09994.1"/>
    <property type="molecule type" value="Genomic_DNA"/>
</dbReference>
<feature type="domain" description="YcxB-like C-terminal" evidence="2">
    <location>
        <begin position="109"/>
        <end position="155"/>
    </location>
</feature>
<gene>
    <name evidence="3" type="ORF">SDC9_56318</name>
</gene>
<proteinExistence type="predicted"/>
<keyword evidence="1" id="KW-1133">Transmembrane helix</keyword>
<feature type="transmembrane region" description="Helical" evidence="1">
    <location>
        <begin position="54"/>
        <end position="77"/>
    </location>
</feature>
<organism evidence="3">
    <name type="scientific">bioreactor metagenome</name>
    <dbReference type="NCBI Taxonomy" id="1076179"/>
    <lineage>
        <taxon>unclassified sequences</taxon>
        <taxon>metagenomes</taxon>
        <taxon>ecological metagenomes</taxon>
    </lineage>
</organism>
<evidence type="ECO:0000259" key="2">
    <source>
        <dbReference type="Pfam" id="PF14317"/>
    </source>
</evidence>
<accession>A0A644X761</accession>
<reference evidence="3" key="1">
    <citation type="submission" date="2019-08" db="EMBL/GenBank/DDBJ databases">
        <authorList>
            <person name="Kucharzyk K."/>
            <person name="Murdoch R.W."/>
            <person name="Higgins S."/>
            <person name="Loffler F."/>
        </authorList>
    </citation>
    <scope>NUCLEOTIDE SEQUENCE</scope>
</reference>